<feature type="compositionally biased region" description="Pro residues" evidence="1">
    <location>
        <begin position="23"/>
        <end position="37"/>
    </location>
</feature>
<protein>
    <submittedName>
        <fullName evidence="3">Uncharacterized protein</fullName>
    </submittedName>
</protein>
<feature type="region of interest" description="Disordered" evidence="1">
    <location>
        <begin position="23"/>
        <end position="71"/>
    </location>
</feature>
<dbReference type="PROSITE" id="PS51257">
    <property type="entry name" value="PROKAR_LIPOPROTEIN"/>
    <property type="match status" value="1"/>
</dbReference>
<evidence type="ECO:0000256" key="1">
    <source>
        <dbReference type="SAM" id="MobiDB-lite"/>
    </source>
</evidence>
<dbReference type="Proteomes" id="UP000215335">
    <property type="component" value="Unassembled WGS sequence"/>
</dbReference>
<proteinExistence type="predicted"/>
<evidence type="ECO:0000256" key="2">
    <source>
        <dbReference type="SAM" id="SignalP"/>
    </source>
</evidence>
<evidence type="ECO:0000313" key="4">
    <source>
        <dbReference type="Proteomes" id="UP000215335"/>
    </source>
</evidence>
<gene>
    <name evidence="3" type="ORF">TSAR_016024</name>
</gene>
<organism evidence="3 4">
    <name type="scientific">Trichomalopsis sarcophagae</name>
    <dbReference type="NCBI Taxonomy" id="543379"/>
    <lineage>
        <taxon>Eukaryota</taxon>
        <taxon>Metazoa</taxon>
        <taxon>Ecdysozoa</taxon>
        <taxon>Arthropoda</taxon>
        <taxon>Hexapoda</taxon>
        <taxon>Insecta</taxon>
        <taxon>Pterygota</taxon>
        <taxon>Neoptera</taxon>
        <taxon>Endopterygota</taxon>
        <taxon>Hymenoptera</taxon>
        <taxon>Apocrita</taxon>
        <taxon>Proctotrupomorpha</taxon>
        <taxon>Chalcidoidea</taxon>
        <taxon>Pteromalidae</taxon>
        <taxon>Pteromalinae</taxon>
        <taxon>Trichomalopsis</taxon>
    </lineage>
</organism>
<sequence>MRFLLIAFFAALFVACALAQGPPPPALDGHPPGPPPKNLTGSAGFVSRNTRGVPVAGTPPPPPPGPAKAVY</sequence>
<comment type="caution">
    <text evidence="3">The sequence shown here is derived from an EMBL/GenBank/DDBJ whole genome shotgun (WGS) entry which is preliminary data.</text>
</comment>
<keyword evidence="2" id="KW-0732">Signal</keyword>
<evidence type="ECO:0000313" key="3">
    <source>
        <dbReference type="EMBL" id="OXU22358.1"/>
    </source>
</evidence>
<keyword evidence="4" id="KW-1185">Reference proteome</keyword>
<dbReference type="EMBL" id="NNAY01001993">
    <property type="protein sequence ID" value="OXU22358.1"/>
    <property type="molecule type" value="Genomic_DNA"/>
</dbReference>
<feature type="compositionally biased region" description="Pro residues" evidence="1">
    <location>
        <begin position="57"/>
        <end position="71"/>
    </location>
</feature>
<feature type="chain" id="PRO_5012421008" evidence="2">
    <location>
        <begin position="20"/>
        <end position="71"/>
    </location>
</feature>
<accession>A0A232EVJ2</accession>
<name>A0A232EVJ2_9HYME</name>
<dbReference type="AlphaFoldDB" id="A0A232EVJ2"/>
<reference evidence="3 4" key="1">
    <citation type="journal article" date="2017" name="Curr. Biol.">
        <title>The Evolution of Venom by Co-option of Single-Copy Genes.</title>
        <authorList>
            <person name="Martinson E.O."/>
            <person name="Mrinalini"/>
            <person name="Kelkar Y.D."/>
            <person name="Chang C.H."/>
            <person name="Werren J.H."/>
        </authorList>
    </citation>
    <scope>NUCLEOTIDE SEQUENCE [LARGE SCALE GENOMIC DNA]</scope>
    <source>
        <strain evidence="3 4">Alberta</strain>
        <tissue evidence="3">Whole body</tissue>
    </source>
</reference>
<feature type="signal peptide" evidence="2">
    <location>
        <begin position="1"/>
        <end position="19"/>
    </location>
</feature>